<evidence type="ECO:0000259" key="2">
    <source>
        <dbReference type="Pfam" id="PF21473"/>
    </source>
</evidence>
<dbReference type="EMBL" id="CP091871">
    <property type="protein sequence ID" value="WEU40000.1"/>
    <property type="molecule type" value="Genomic_DNA"/>
</dbReference>
<evidence type="ECO:0000256" key="1">
    <source>
        <dbReference type="SAM" id="MobiDB-lite"/>
    </source>
</evidence>
<protein>
    <recommendedName>
        <fullName evidence="2">Single-stranded DNA binding protein Ssb-like OB fold domain-containing protein</fullName>
    </recommendedName>
</protein>
<evidence type="ECO:0000313" key="4">
    <source>
        <dbReference type="Proteomes" id="UP000186851"/>
    </source>
</evidence>
<dbReference type="PANTHER" id="PTHR31472">
    <property type="entry name" value="OS05G0244600 PROTEIN"/>
    <property type="match status" value="1"/>
</dbReference>
<accession>A0AAF0IB37</accession>
<feature type="compositionally biased region" description="Basic residues" evidence="1">
    <location>
        <begin position="147"/>
        <end position="156"/>
    </location>
</feature>
<dbReference type="KEGG" id="oyw:OdinLCB4_005890"/>
<organism evidence="3 4">
    <name type="scientific">Odinarchaeota yellowstonii (strain LCB_4)</name>
    <dbReference type="NCBI Taxonomy" id="1841599"/>
    <lineage>
        <taxon>Archaea</taxon>
        <taxon>Promethearchaeati</taxon>
        <taxon>Candidatus Odinarchaeota</taxon>
        <taxon>Candidatus Odinarchaeia</taxon>
        <taxon>Candidatus Odinarchaeales</taxon>
        <taxon>Candidatus Odinarchaeaceae</taxon>
        <taxon>Candidatus Odinarchaeum</taxon>
    </lineage>
</organism>
<dbReference type="Pfam" id="PF21473">
    <property type="entry name" value="OB_Ssb-like"/>
    <property type="match status" value="1"/>
</dbReference>
<gene>
    <name evidence="3" type="ORF">OdinLCB4_005890</name>
</gene>
<evidence type="ECO:0000313" key="3">
    <source>
        <dbReference type="EMBL" id="WEU40000.1"/>
    </source>
</evidence>
<name>A0AAF0IB37_ODILC</name>
<dbReference type="AlphaFoldDB" id="A0AAF0IB37"/>
<proteinExistence type="predicted"/>
<dbReference type="Gene3D" id="2.40.50.140">
    <property type="entry name" value="Nucleic acid-binding proteins"/>
    <property type="match status" value="1"/>
</dbReference>
<dbReference type="CDD" id="cd04491">
    <property type="entry name" value="SoSSB_OBF"/>
    <property type="match status" value="1"/>
</dbReference>
<feature type="region of interest" description="Disordered" evidence="1">
    <location>
        <begin position="131"/>
        <end position="156"/>
    </location>
</feature>
<dbReference type="InterPro" id="IPR048970">
    <property type="entry name" value="OB_Ssb-like"/>
</dbReference>
<feature type="domain" description="Single-stranded DNA binding protein Ssb-like OB fold" evidence="2">
    <location>
        <begin position="17"/>
        <end position="105"/>
    </location>
</feature>
<dbReference type="PANTHER" id="PTHR31472:SF5">
    <property type="entry name" value="OS05G0244600 PROTEIN"/>
    <property type="match status" value="1"/>
</dbReference>
<dbReference type="SUPFAM" id="SSF50249">
    <property type="entry name" value="Nucleic acid-binding proteins"/>
    <property type="match status" value="1"/>
</dbReference>
<reference evidence="3" key="2">
    <citation type="journal article" date="2022" name="Nat. Microbiol.">
        <title>A closed Candidatus Odinarchaeum chromosome exposes Asgard archaeal viruses.</title>
        <authorList>
            <person name="Tamarit D."/>
            <person name="Caceres E.F."/>
            <person name="Krupovic M."/>
            <person name="Nijland R."/>
            <person name="Eme L."/>
            <person name="Robinson N.P."/>
            <person name="Ettema T.J.G."/>
        </authorList>
    </citation>
    <scope>NUCLEOTIDE SEQUENCE</scope>
    <source>
        <strain evidence="3">LCB_4</strain>
    </source>
</reference>
<reference evidence="3" key="1">
    <citation type="journal article" date="2017" name="Nature">
        <title>Asgard archaea illuminate the origin of eukaryotic cellular complexity.</title>
        <authorList>
            <person name="Zaremba-Niedzwiedzka K."/>
            <person name="Caceres E.F."/>
            <person name="Saw J.H."/>
            <person name="Backstrom D."/>
            <person name="Juzokaite L."/>
            <person name="Vancaester E."/>
            <person name="Seitz K.W."/>
            <person name="Anantharaman K."/>
            <person name="Starnawski P."/>
            <person name="Kjeldsen K.U."/>
            <person name="Scott M.B."/>
            <person name="Nunoura T."/>
            <person name="Banfield J.F."/>
            <person name="Schramm A."/>
            <person name="Baker B.J."/>
            <person name="Spang A."/>
            <person name="Ettema T.J.G."/>
        </authorList>
    </citation>
    <scope>NUCLEOTIDE SEQUENCE</scope>
    <source>
        <strain evidence="3">LCB_4</strain>
    </source>
</reference>
<sequence length="156" mass="17888">MSDENVNTGQFITVEELKPNSKNVNLKVKVVSKTEPREVVSKISGETLRVAEALVGDETASILLTLWNDDIDNLQDGKIYQINNGYVTLFKGSMRLNTGKYGSIEEIEAEDFGVVNSEKNLSDQVFEQPRFKRPFNPSFQRDSGRRDQRRRSFRRR</sequence>
<dbReference type="InterPro" id="IPR012340">
    <property type="entry name" value="NA-bd_OB-fold"/>
</dbReference>
<dbReference type="Proteomes" id="UP000186851">
    <property type="component" value="Chromosome"/>
</dbReference>